<evidence type="ECO:0000313" key="1">
    <source>
        <dbReference type="EMBL" id="SDD93484.1"/>
    </source>
</evidence>
<name>A0A1G6YSK6_9ACTN</name>
<dbReference type="AlphaFoldDB" id="A0A1G6YSK6"/>
<dbReference type="OrthoDB" id="5194496at2"/>
<dbReference type="RefSeq" id="WP_091037408.1">
    <property type="nucleotide sequence ID" value="NZ_FNAD01000009.1"/>
</dbReference>
<sequence>MHEFVGAYLAVDAANTTATSALPNAPVVDDGRADKPYVFGVTRPEKVRLSTAGVLRRVADRVEGRALAGLAR</sequence>
<dbReference type="Proteomes" id="UP000198949">
    <property type="component" value="Unassembled WGS sequence"/>
</dbReference>
<gene>
    <name evidence="1" type="ORF">SAMN05216270_109157</name>
</gene>
<reference evidence="2" key="1">
    <citation type="submission" date="2016-10" db="EMBL/GenBank/DDBJ databases">
        <authorList>
            <person name="Varghese N."/>
            <person name="Submissions S."/>
        </authorList>
    </citation>
    <scope>NUCLEOTIDE SEQUENCE [LARGE SCALE GENOMIC DNA]</scope>
    <source>
        <strain evidence="2">CGMCC 4.3516</strain>
    </source>
</reference>
<proteinExistence type="predicted"/>
<dbReference type="EMBL" id="FNAD01000009">
    <property type="protein sequence ID" value="SDD93484.1"/>
    <property type="molecule type" value="Genomic_DNA"/>
</dbReference>
<keyword evidence="2" id="KW-1185">Reference proteome</keyword>
<organism evidence="1 2">
    <name type="scientific">Glycomyces harbinensis</name>
    <dbReference type="NCBI Taxonomy" id="58114"/>
    <lineage>
        <taxon>Bacteria</taxon>
        <taxon>Bacillati</taxon>
        <taxon>Actinomycetota</taxon>
        <taxon>Actinomycetes</taxon>
        <taxon>Glycomycetales</taxon>
        <taxon>Glycomycetaceae</taxon>
        <taxon>Glycomyces</taxon>
    </lineage>
</organism>
<protein>
    <submittedName>
        <fullName evidence="1">Uncharacterized protein</fullName>
    </submittedName>
</protein>
<accession>A0A1G6YSK6</accession>
<evidence type="ECO:0000313" key="2">
    <source>
        <dbReference type="Proteomes" id="UP000198949"/>
    </source>
</evidence>